<dbReference type="EMBL" id="JBHRWR010000009">
    <property type="protein sequence ID" value="MFC3574728.1"/>
    <property type="molecule type" value="Genomic_DNA"/>
</dbReference>
<evidence type="ECO:0000313" key="3">
    <source>
        <dbReference type="Proteomes" id="UP001595701"/>
    </source>
</evidence>
<dbReference type="Pfam" id="PF03372">
    <property type="entry name" value="Exo_endo_phos"/>
    <property type="match status" value="1"/>
</dbReference>
<name>A0ABV7SCP3_9ACTN</name>
<dbReference type="SUPFAM" id="SSF56219">
    <property type="entry name" value="DNase I-like"/>
    <property type="match status" value="1"/>
</dbReference>
<reference evidence="3" key="1">
    <citation type="journal article" date="2019" name="Int. J. Syst. Evol. Microbiol.">
        <title>The Global Catalogue of Microorganisms (GCM) 10K type strain sequencing project: providing services to taxonomists for standard genome sequencing and annotation.</title>
        <authorList>
            <consortium name="The Broad Institute Genomics Platform"/>
            <consortium name="The Broad Institute Genome Sequencing Center for Infectious Disease"/>
            <person name="Wu L."/>
            <person name="Ma J."/>
        </authorList>
    </citation>
    <scope>NUCLEOTIDE SEQUENCE [LARGE SCALE GENOMIC DNA]</scope>
    <source>
        <strain evidence="3">CGMCC 4.7035</strain>
    </source>
</reference>
<evidence type="ECO:0000259" key="1">
    <source>
        <dbReference type="Pfam" id="PF03372"/>
    </source>
</evidence>
<keyword evidence="2" id="KW-0255">Endonuclease</keyword>
<organism evidence="2 3">
    <name type="scientific">Streptomyces yaanensis</name>
    <dbReference type="NCBI Taxonomy" id="1142239"/>
    <lineage>
        <taxon>Bacteria</taxon>
        <taxon>Bacillati</taxon>
        <taxon>Actinomycetota</taxon>
        <taxon>Actinomycetes</taxon>
        <taxon>Kitasatosporales</taxon>
        <taxon>Streptomycetaceae</taxon>
        <taxon>Streptomyces</taxon>
    </lineage>
</organism>
<dbReference type="InterPro" id="IPR036691">
    <property type="entry name" value="Endo/exonu/phosph_ase_sf"/>
</dbReference>
<feature type="domain" description="Endonuclease/exonuclease/phosphatase" evidence="1">
    <location>
        <begin position="40"/>
        <end position="281"/>
    </location>
</feature>
<comment type="caution">
    <text evidence="2">The sequence shown here is derived from an EMBL/GenBank/DDBJ whole genome shotgun (WGS) entry which is preliminary data.</text>
</comment>
<protein>
    <submittedName>
        <fullName evidence="2">Endonuclease/exonuclease/phosphatase family protein</fullName>
    </submittedName>
</protein>
<proteinExistence type="predicted"/>
<dbReference type="RefSeq" id="WP_310769214.1">
    <property type="nucleotide sequence ID" value="NZ_JBHRWR010000009.1"/>
</dbReference>
<sequence>MRLGRRVLPFVAAVAAVLATISWTSRSSRDSVHTYRVWHWNIAGNAMHHGSTTDGLVNAAINSIRNRNADFVSLNEVCHSQFKALQKGLADQNWPQDTADFARFTPTRSASPEICGGTGDYGIALFSRHSLGASRQYALPSDGTSEQRKMLCAPLRDTPRMKFCTVHITTSNAVHDGAPDNYRQIEFVRRTLDAFDRSGQAYLIAGDFNAQPHYARLDQMYAPSATTANNPGNAGNHRELDDADSAHCPGYGEWTALGSSAVPSPCGGRAKVDQIFVRESRLAGEYDAVSLAIPTSCTGVTRCADHRVLVGTVRMRTP</sequence>
<dbReference type="InterPro" id="IPR005135">
    <property type="entry name" value="Endo/exonuclease/phosphatase"/>
</dbReference>
<keyword evidence="3" id="KW-1185">Reference proteome</keyword>
<dbReference type="GO" id="GO:0004519">
    <property type="term" value="F:endonuclease activity"/>
    <property type="evidence" value="ECO:0007669"/>
    <property type="project" value="UniProtKB-KW"/>
</dbReference>
<accession>A0ABV7SCP3</accession>
<keyword evidence="2" id="KW-0540">Nuclease</keyword>
<keyword evidence="2" id="KW-0378">Hydrolase</keyword>
<dbReference type="Proteomes" id="UP001595701">
    <property type="component" value="Unassembled WGS sequence"/>
</dbReference>
<evidence type="ECO:0000313" key="2">
    <source>
        <dbReference type="EMBL" id="MFC3574728.1"/>
    </source>
</evidence>
<gene>
    <name evidence="2" type="ORF">ACFOZ0_15875</name>
</gene>
<dbReference type="Gene3D" id="3.60.10.10">
    <property type="entry name" value="Endonuclease/exonuclease/phosphatase"/>
    <property type="match status" value="1"/>
</dbReference>